<keyword evidence="1" id="KW-0732">Signal</keyword>
<sequence>MHKTPIFLLLSTLCAQLALASSGLARIYNNDGSLTRVLVAGSQQRVCYCLKNTQTGTIQAFDGENHIRLFTSNDCTGSFGVLEDSGKINNAQWVNSLSLGWPGIPSEGPDGCPNRYAIPGDQ</sequence>
<dbReference type="AlphaFoldDB" id="A0A197JTQ4"/>
<feature type="chain" id="PRO_5008276265" evidence="1">
    <location>
        <begin position="21"/>
        <end position="122"/>
    </location>
</feature>
<organism evidence="2 3">
    <name type="scientific">Linnemannia elongata AG-77</name>
    <dbReference type="NCBI Taxonomy" id="1314771"/>
    <lineage>
        <taxon>Eukaryota</taxon>
        <taxon>Fungi</taxon>
        <taxon>Fungi incertae sedis</taxon>
        <taxon>Mucoromycota</taxon>
        <taxon>Mortierellomycotina</taxon>
        <taxon>Mortierellomycetes</taxon>
        <taxon>Mortierellales</taxon>
        <taxon>Mortierellaceae</taxon>
        <taxon>Linnemannia</taxon>
    </lineage>
</organism>
<protein>
    <submittedName>
        <fullName evidence="2">Uncharacterized protein</fullName>
    </submittedName>
</protein>
<evidence type="ECO:0000256" key="1">
    <source>
        <dbReference type="SAM" id="SignalP"/>
    </source>
</evidence>
<dbReference type="EMBL" id="KV442055">
    <property type="protein sequence ID" value="OAQ27684.1"/>
    <property type="molecule type" value="Genomic_DNA"/>
</dbReference>
<dbReference type="OrthoDB" id="2376661at2759"/>
<feature type="signal peptide" evidence="1">
    <location>
        <begin position="1"/>
        <end position="20"/>
    </location>
</feature>
<gene>
    <name evidence="2" type="ORF">K457DRAFT_21018</name>
</gene>
<name>A0A197JTQ4_9FUNG</name>
<dbReference type="Proteomes" id="UP000078512">
    <property type="component" value="Unassembled WGS sequence"/>
</dbReference>
<proteinExistence type="predicted"/>
<accession>A0A197JTQ4</accession>
<evidence type="ECO:0000313" key="3">
    <source>
        <dbReference type="Proteomes" id="UP000078512"/>
    </source>
</evidence>
<keyword evidence="3" id="KW-1185">Reference proteome</keyword>
<reference evidence="2 3" key="1">
    <citation type="submission" date="2016-05" db="EMBL/GenBank/DDBJ databases">
        <title>Genome sequencing reveals origins of a unique bacterial endosymbiosis in the earliest lineages of terrestrial Fungi.</title>
        <authorList>
            <consortium name="DOE Joint Genome Institute"/>
            <person name="Uehling J."/>
            <person name="Gryganskyi A."/>
            <person name="Hameed K."/>
            <person name="Tschaplinski T."/>
            <person name="Misztal P."/>
            <person name="Wu S."/>
            <person name="Desiro A."/>
            <person name="Vande Pol N."/>
            <person name="Du Z.-Y."/>
            <person name="Zienkiewicz A."/>
            <person name="Zienkiewicz K."/>
            <person name="Morin E."/>
            <person name="Tisserant E."/>
            <person name="Splivallo R."/>
            <person name="Hainaut M."/>
            <person name="Henrissat B."/>
            <person name="Ohm R."/>
            <person name="Kuo A."/>
            <person name="Yan J."/>
            <person name="Lipzen A."/>
            <person name="Nolan M."/>
            <person name="Labutti K."/>
            <person name="Barry K."/>
            <person name="Goldstein A."/>
            <person name="Labbe J."/>
            <person name="Schadt C."/>
            <person name="Tuskan G."/>
            <person name="Grigoriev I."/>
            <person name="Martin F."/>
            <person name="Vilgalys R."/>
            <person name="Bonito G."/>
        </authorList>
    </citation>
    <scope>NUCLEOTIDE SEQUENCE [LARGE SCALE GENOMIC DNA]</scope>
    <source>
        <strain evidence="2 3">AG-77</strain>
    </source>
</reference>
<evidence type="ECO:0000313" key="2">
    <source>
        <dbReference type="EMBL" id="OAQ27684.1"/>
    </source>
</evidence>